<evidence type="ECO:0000256" key="2">
    <source>
        <dbReference type="ARBA" id="ARBA00012796"/>
    </source>
</evidence>
<evidence type="ECO:0000313" key="10">
    <source>
        <dbReference type="EMBL" id="GFH55902.1"/>
    </source>
</evidence>
<dbReference type="EMBL" id="BLLK01000051">
    <property type="protein sequence ID" value="GFH55902.1"/>
    <property type="molecule type" value="Genomic_DNA"/>
</dbReference>
<feature type="domain" description="tRNA (adenine(58)-N(1))-methyltransferase catalytic subunit TRM61 C-terminal" evidence="9">
    <location>
        <begin position="152"/>
        <end position="255"/>
    </location>
</feature>
<dbReference type="InterPro" id="IPR029063">
    <property type="entry name" value="SAM-dependent_MTases_sf"/>
</dbReference>
<evidence type="ECO:0000256" key="3">
    <source>
        <dbReference type="ARBA" id="ARBA00022603"/>
    </source>
</evidence>
<evidence type="ECO:0000256" key="1">
    <source>
        <dbReference type="ARBA" id="ARBA00004123"/>
    </source>
</evidence>
<dbReference type="InterPro" id="IPR049470">
    <property type="entry name" value="TRM61_C"/>
</dbReference>
<keyword evidence="6" id="KW-0819">tRNA processing</keyword>
<protein>
    <recommendedName>
        <fullName evidence="2">tRNA (adenine(58)-N(1))-methyltransferase</fullName>
        <ecNumber evidence="2">2.1.1.220</ecNumber>
    </recommendedName>
</protein>
<dbReference type="PANTHER" id="PTHR12133:SF2">
    <property type="entry name" value="TRNA (ADENINE(58)-N(1))-METHYLTRANSFERASE CATALYTIC SUBUNIT TRMT61A"/>
    <property type="match status" value="1"/>
</dbReference>
<dbReference type="GO" id="GO:0031515">
    <property type="term" value="C:tRNA (m1A) methyltransferase complex"/>
    <property type="evidence" value="ECO:0007669"/>
    <property type="project" value="InterPro"/>
</dbReference>
<keyword evidence="4" id="KW-0808">Transferase</keyword>
<dbReference type="EC" id="2.1.1.220" evidence="2"/>
<dbReference type="InterPro" id="IPR014816">
    <property type="entry name" value="tRNA_MeTrfase_Gcd14"/>
</dbReference>
<feature type="compositionally biased region" description="Basic and acidic residues" evidence="8">
    <location>
        <begin position="392"/>
        <end position="419"/>
    </location>
</feature>
<reference evidence="10 11" key="1">
    <citation type="journal article" date="2021" name="Sci. Rep.">
        <title>The genome of the diatom Chaetoceros tenuissimus carries an ancient integrated fragment of an extant virus.</title>
        <authorList>
            <person name="Hongo Y."/>
            <person name="Kimura K."/>
            <person name="Takaki Y."/>
            <person name="Yoshida Y."/>
            <person name="Baba S."/>
            <person name="Kobayashi G."/>
            <person name="Nagasaki K."/>
            <person name="Hano T."/>
            <person name="Tomaru Y."/>
        </authorList>
    </citation>
    <scope>NUCLEOTIDE SEQUENCE [LARGE SCALE GENOMIC DNA]</scope>
    <source>
        <strain evidence="10 11">NIES-3715</strain>
    </source>
</reference>
<evidence type="ECO:0000256" key="7">
    <source>
        <dbReference type="ARBA" id="ARBA00023242"/>
    </source>
</evidence>
<dbReference type="GO" id="GO:0005634">
    <property type="term" value="C:nucleus"/>
    <property type="evidence" value="ECO:0007669"/>
    <property type="project" value="UniProtKB-SubCell"/>
</dbReference>
<evidence type="ECO:0000256" key="8">
    <source>
        <dbReference type="SAM" id="MobiDB-lite"/>
    </source>
</evidence>
<feature type="compositionally biased region" description="Polar residues" evidence="8">
    <location>
        <begin position="374"/>
        <end position="389"/>
    </location>
</feature>
<feature type="region of interest" description="Disordered" evidence="8">
    <location>
        <begin position="256"/>
        <end position="275"/>
    </location>
</feature>
<evidence type="ECO:0000256" key="4">
    <source>
        <dbReference type="ARBA" id="ARBA00022679"/>
    </source>
</evidence>
<keyword evidence="3" id="KW-0489">Methyltransferase</keyword>
<evidence type="ECO:0000313" key="11">
    <source>
        <dbReference type="Proteomes" id="UP001054902"/>
    </source>
</evidence>
<comment type="caution">
    <text evidence="10">The sequence shown here is derived from an EMBL/GenBank/DDBJ whole genome shotgun (WGS) entry which is preliminary data.</text>
</comment>
<keyword evidence="11" id="KW-1185">Reference proteome</keyword>
<accession>A0AAD3D124</accession>
<organism evidence="10 11">
    <name type="scientific">Chaetoceros tenuissimus</name>
    <dbReference type="NCBI Taxonomy" id="426638"/>
    <lineage>
        <taxon>Eukaryota</taxon>
        <taxon>Sar</taxon>
        <taxon>Stramenopiles</taxon>
        <taxon>Ochrophyta</taxon>
        <taxon>Bacillariophyta</taxon>
        <taxon>Coscinodiscophyceae</taxon>
        <taxon>Chaetocerotophycidae</taxon>
        <taxon>Chaetocerotales</taxon>
        <taxon>Chaetocerotaceae</taxon>
        <taxon>Chaetoceros</taxon>
    </lineage>
</organism>
<gene>
    <name evidence="10" type="ORF">CTEN210_12378</name>
</gene>
<keyword evidence="7" id="KW-0539">Nucleus</keyword>
<evidence type="ECO:0000259" key="9">
    <source>
        <dbReference type="Pfam" id="PF08704"/>
    </source>
</evidence>
<evidence type="ECO:0000256" key="6">
    <source>
        <dbReference type="ARBA" id="ARBA00022694"/>
    </source>
</evidence>
<evidence type="ECO:0000256" key="5">
    <source>
        <dbReference type="ARBA" id="ARBA00022691"/>
    </source>
</evidence>
<feature type="region of interest" description="Disordered" evidence="8">
    <location>
        <begin position="374"/>
        <end position="420"/>
    </location>
</feature>
<dbReference type="PANTHER" id="PTHR12133">
    <property type="entry name" value="TRNA (ADENINE(58)-N(1))-METHYLTRANSFERASE"/>
    <property type="match status" value="1"/>
</dbReference>
<dbReference type="Pfam" id="PF08704">
    <property type="entry name" value="GCD14"/>
    <property type="match status" value="2"/>
</dbReference>
<dbReference type="AlphaFoldDB" id="A0AAD3D124"/>
<dbReference type="Gene3D" id="3.40.50.150">
    <property type="entry name" value="Vaccinia Virus protein VP39"/>
    <property type="match status" value="1"/>
</dbReference>
<dbReference type="Gene3D" id="3.10.330.20">
    <property type="match status" value="1"/>
</dbReference>
<dbReference type="GO" id="GO:0030488">
    <property type="term" value="P:tRNA methylation"/>
    <property type="evidence" value="ECO:0007669"/>
    <property type="project" value="InterPro"/>
</dbReference>
<comment type="subcellular location">
    <subcellularLocation>
        <location evidence="1">Nucleus</location>
    </subcellularLocation>
</comment>
<dbReference type="GO" id="GO:0160107">
    <property type="term" value="F:tRNA (adenine(58)-N1)-methyltransferase activity"/>
    <property type="evidence" value="ECO:0007669"/>
    <property type="project" value="UniProtKB-EC"/>
</dbReference>
<keyword evidence="5" id="KW-0949">S-adenosyl-L-methionine</keyword>
<sequence>MDFAKKLTDYENVTTKSGVRILETKKDVDENDEKAKLENLLLEQANKAASDLFLGSGSRLFSTIKTLSEDSVVRDKDHLIDAKLYPTKLLPPSSIIEAGSLVVIFESFDSLNFVYATPGEVFHNKNGHFHHDDFIGKPYGCKIRSRNNRGFGFLYLLRPTPELWARSLNHRTQIVHELDSAIVIFNLNIRPNMVVCESGTGSGAMSHCIMRAIAPHGKLHTYEFNQMRAHTAKEEFKRNGVDHLVDVHWRDVCGKPSAESTSNDGRETKEGESLTFGSGGFDIGPAAADAIFLDLPEPWLAIPHAAHTIKPNGGLCSYSPCMEQTQRTCQAMRDYGFHSLKTIEVRLREHYVDEVELEKVPTFKLPRDMNVNNYVPGQSVSPVPSNNGESGPEAKDMEVDTNKKEEETKDSKEVKEPVSKKRMLGCRPFSNMRGHTAFLTFAKAGNKSYPDPLKE</sequence>
<dbReference type="PROSITE" id="PS51620">
    <property type="entry name" value="SAM_TRM61"/>
    <property type="match status" value="1"/>
</dbReference>
<dbReference type="Proteomes" id="UP001054902">
    <property type="component" value="Unassembled WGS sequence"/>
</dbReference>
<proteinExistence type="predicted"/>
<dbReference type="SUPFAM" id="SSF53335">
    <property type="entry name" value="S-adenosyl-L-methionine-dependent methyltransferases"/>
    <property type="match status" value="1"/>
</dbReference>
<name>A0AAD3D124_9STRA</name>
<feature type="domain" description="tRNA (adenine(58)-N(1))-methyltransferase catalytic subunit TRM61 C-terminal" evidence="9">
    <location>
        <begin position="286"/>
        <end position="443"/>
    </location>
</feature>